<comment type="caution">
    <text evidence="5">The sequence shown here is derived from an EMBL/GenBank/DDBJ whole genome shotgun (WGS) entry which is preliminary data.</text>
</comment>
<dbReference type="PANTHER" id="PTHR48075:SF3">
    <property type="entry name" value="3-HYDROXYACYL-COA DEHYDROGENASE"/>
    <property type="match status" value="1"/>
</dbReference>
<dbReference type="RefSeq" id="XP_066716785.1">
    <property type="nucleotide sequence ID" value="XM_066857516.1"/>
</dbReference>
<dbReference type="SUPFAM" id="SSF51735">
    <property type="entry name" value="NAD(P)-binding Rossmann-fold domains"/>
    <property type="match status" value="1"/>
</dbReference>
<dbReference type="PANTHER" id="PTHR48075">
    <property type="entry name" value="3-HYDROXYACYL-COA DEHYDROGENASE FAMILY PROTEIN"/>
    <property type="match status" value="1"/>
</dbReference>
<dbReference type="Gene3D" id="3.40.50.720">
    <property type="entry name" value="NAD(P)-binding Rossmann-like Domain"/>
    <property type="match status" value="1"/>
</dbReference>
<dbReference type="Pfam" id="PF00725">
    <property type="entry name" value="3HCDH"/>
    <property type="match status" value="1"/>
</dbReference>
<organism evidence="5 6">
    <name type="scientific">Apiospora phragmitis</name>
    <dbReference type="NCBI Taxonomy" id="2905665"/>
    <lineage>
        <taxon>Eukaryota</taxon>
        <taxon>Fungi</taxon>
        <taxon>Dikarya</taxon>
        <taxon>Ascomycota</taxon>
        <taxon>Pezizomycotina</taxon>
        <taxon>Sordariomycetes</taxon>
        <taxon>Xylariomycetidae</taxon>
        <taxon>Amphisphaeriales</taxon>
        <taxon>Apiosporaceae</taxon>
        <taxon>Apiospora</taxon>
    </lineage>
</organism>
<sequence length="319" mass="35699">MSWTNPPTENRSIAILGAGVLGRRIGAVWAAGGYTVHLRDPDAQQLEAAREYIQEHARDYKADVRSSDLRVETFEELAPAVRTAFVVVECVPEQLPIKQETFSALERLAPADAVLTTNSSSYKSREMSRHLAPATRARVLNMHYMMPPRNRVVELMTCGDTHEAIFPWLLDMLKRLTMVPVRARKESTGFVINRIWAAIKREALMELAEGVATPEDLDAVWHEMFVKSEIPPCGGMDLVGLDTVSFIEQHYIKERGLQTRGSSTSCRSTSTKGGSATRRRTRADCTHRSRSNLDNECSDWGKTSWLIGGELLVTSVLLR</sequence>
<feature type="compositionally biased region" description="Low complexity" evidence="2">
    <location>
        <begin position="260"/>
        <end position="275"/>
    </location>
</feature>
<feature type="region of interest" description="Disordered" evidence="2">
    <location>
        <begin position="260"/>
        <end position="281"/>
    </location>
</feature>
<dbReference type="InterPro" id="IPR008927">
    <property type="entry name" value="6-PGluconate_DH-like_C_sf"/>
</dbReference>
<dbReference type="Gene3D" id="1.10.1040.10">
    <property type="entry name" value="N-(1-d-carboxylethyl)-l-norvaline Dehydrogenase, domain 2"/>
    <property type="match status" value="1"/>
</dbReference>
<dbReference type="InterPro" id="IPR036291">
    <property type="entry name" value="NAD(P)-bd_dom_sf"/>
</dbReference>
<evidence type="ECO:0000259" key="3">
    <source>
        <dbReference type="Pfam" id="PF00725"/>
    </source>
</evidence>
<keyword evidence="6" id="KW-1185">Reference proteome</keyword>
<evidence type="ECO:0000313" key="6">
    <source>
        <dbReference type="Proteomes" id="UP001480595"/>
    </source>
</evidence>
<dbReference type="Proteomes" id="UP001480595">
    <property type="component" value="Unassembled WGS sequence"/>
</dbReference>
<dbReference type="Pfam" id="PF02737">
    <property type="entry name" value="3HCDH_N"/>
    <property type="match status" value="1"/>
</dbReference>
<dbReference type="InterPro" id="IPR006108">
    <property type="entry name" value="3HC_DH_C"/>
</dbReference>
<gene>
    <name evidence="5" type="ORF">PG994_006107</name>
</gene>
<dbReference type="EMBL" id="JAQQWL010000006">
    <property type="protein sequence ID" value="KAK8069491.1"/>
    <property type="molecule type" value="Genomic_DNA"/>
</dbReference>
<evidence type="ECO:0000256" key="2">
    <source>
        <dbReference type="SAM" id="MobiDB-lite"/>
    </source>
</evidence>
<dbReference type="InterPro" id="IPR006176">
    <property type="entry name" value="3-OHacyl-CoA_DH_NAD-bd"/>
</dbReference>
<dbReference type="GeneID" id="92090579"/>
<feature type="domain" description="3-hydroxyacyl-CoA dehydrogenase C-terminal" evidence="3">
    <location>
        <begin position="189"/>
        <end position="256"/>
    </location>
</feature>
<evidence type="ECO:0000259" key="4">
    <source>
        <dbReference type="Pfam" id="PF02737"/>
    </source>
</evidence>
<proteinExistence type="predicted"/>
<protein>
    <submittedName>
        <fullName evidence="5">NAD(P)-binding protein</fullName>
    </submittedName>
</protein>
<keyword evidence="1" id="KW-0560">Oxidoreductase</keyword>
<accession>A0ABR1VE43</accession>
<reference evidence="5 6" key="1">
    <citation type="submission" date="2023-01" db="EMBL/GenBank/DDBJ databases">
        <title>Analysis of 21 Apiospora genomes using comparative genomics revels a genus with tremendous synthesis potential of carbohydrate active enzymes and secondary metabolites.</title>
        <authorList>
            <person name="Sorensen T."/>
        </authorList>
    </citation>
    <scope>NUCLEOTIDE SEQUENCE [LARGE SCALE GENOMIC DNA]</scope>
    <source>
        <strain evidence="5 6">CBS 135458</strain>
    </source>
</reference>
<name>A0ABR1VE43_9PEZI</name>
<feature type="domain" description="3-hydroxyacyl-CoA dehydrogenase NAD binding" evidence="4">
    <location>
        <begin position="13"/>
        <end position="185"/>
    </location>
</feature>
<dbReference type="InterPro" id="IPR013328">
    <property type="entry name" value="6PGD_dom2"/>
</dbReference>
<evidence type="ECO:0000256" key="1">
    <source>
        <dbReference type="ARBA" id="ARBA00023002"/>
    </source>
</evidence>
<evidence type="ECO:0000313" key="5">
    <source>
        <dbReference type="EMBL" id="KAK8069491.1"/>
    </source>
</evidence>
<dbReference type="SUPFAM" id="SSF48179">
    <property type="entry name" value="6-phosphogluconate dehydrogenase C-terminal domain-like"/>
    <property type="match status" value="1"/>
</dbReference>